<dbReference type="EMBL" id="JACEIK010004727">
    <property type="protein sequence ID" value="MCD9646243.1"/>
    <property type="molecule type" value="Genomic_DNA"/>
</dbReference>
<accession>A0ABS8VG24</accession>
<keyword evidence="3" id="KW-1185">Reference proteome</keyword>
<feature type="compositionally biased region" description="Basic and acidic residues" evidence="1">
    <location>
        <begin position="169"/>
        <end position="183"/>
    </location>
</feature>
<sequence>MNESARTGRKGLHDAAALQRKELHDMDLSLRSMGTEKNFDIKVDEGSVEECKVGDDVVVKCHVDIANKEAVVGLKGKEKVKEKVEDIAKSLSPISKPLPPFPPRLMEKTLNAKIDRHIERLKEATLRERFIDAIKEMPSFSKYFKELLTKKRPFEEEVVSITHGVKGQRGCEAKATKRSRLADEPSDSGEEYQPPKTRAAKKLMPTFSLATSSRVASAATPSQLNNLGHSSPSTSKSPDMPHTQVPTIVAYNYYDPNLQKRLEACGQVLVEFVDQLYLADNE</sequence>
<evidence type="ECO:0000256" key="1">
    <source>
        <dbReference type="SAM" id="MobiDB-lite"/>
    </source>
</evidence>
<gene>
    <name evidence="2" type="ORF">HAX54_035932</name>
</gene>
<protein>
    <submittedName>
        <fullName evidence="2">Uncharacterized protein</fullName>
    </submittedName>
</protein>
<comment type="caution">
    <text evidence="2">The sequence shown here is derived from an EMBL/GenBank/DDBJ whole genome shotgun (WGS) entry which is preliminary data.</text>
</comment>
<name>A0ABS8VG24_DATST</name>
<evidence type="ECO:0000313" key="2">
    <source>
        <dbReference type="EMBL" id="MCD9646243.1"/>
    </source>
</evidence>
<organism evidence="2 3">
    <name type="scientific">Datura stramonium</name>
    <name type="common">Jimsonweed</name>
    <name type="synonym">Common thornapple</name>
    <dbReference type="NCBI Taxonomy" id="4076"/>
    <lineage>
        <taxon>Eukaryota</taxon>
        <taxon>Viridiplantae</taxon>
        <taxon>Streptophyta</taxon>
        <taxon>Embryophyta</taxon>
        <taxon>Tracheophyta</taxon>
        <taxon>Spermatophyta</taxon>
        <taxon>Magnoliopsida</taxon>
        <taxon>eudicotyledons</taxon>
        <taxon>Gunneridae</taxon>
        <taxon>Pentapetalae</taxon>
        <taxon>asterids</taxon>
        <taxon>lamiids</taxon>
        <taxon>Solanales</taxon>
        <taxon>Solanaceae</taxon>
        <taxon>Solanoideae</taxon>
        <taxon>Datureae</taxon>
        <taxon>Datura</taxon>
    </lineage>
</organism>
<feature type="compositionally biased region" description="Polar residues" evidence="1">
    <location>
        <begin position="214"/>
        <end position="237"/>
    </location>
</feature>
<feature type="region of interest" description="Disordered" evidence="1">
    <location>
        <begin position="214"/>
        <end position="243"/>
    </location>
</feature>
<dbReference type="Proteomes" id="UP000823775">
    <property type="component" value="Unassembled WGS sequence"/>
</dbReference>
<proteinExistence type="predicted"/>
<evidence type="ECO:0000313" key="3">
    <source>
        <dbReference type="Proteomes" id="UP000823775"/>
    </source>
</evidence>
<feature type="region of interest" description="Disordered" evidence="1">
    <location>
        <begin position="167"/>
        <end position="201"/>
    </location>
</feature>
<reference evidence="2 3" key="1">
    <citation type="journal article" date="2021" name="BMC Genomics">
        <title>Datura genome reveals duplications of psychoactive alkaloid biosynthetic genes and high mutation rate following tissue culture.</title>
        <authorList>
            <person name="Rajewski A."/>
            <person name="Carter-House D."/>
            <person name="Stajich J."/>
            <person name="Litt A."/>
        </authorList>
    </citation>
    <scope>NUCLEOTIDE SEQUENCE [LARGE SCALE GENOMIC DNA]</scope>
    <source>
        <strain evidence="2">AR-01</strain>
    </source>
</reference>